<dbReference type="PANTHER" id="PTHR43615">
    <property type="entry name" value="PHOSPHOENOLPYRUVATE SYNTHASE-RELATED"/>
    <property type="match status" value="1"/>
</dbReference>
<sequence length="621" mass="70165">MTQADMSQDTRPATEKSFPNPYEIATPPGAEGWEEMYSYHNRFLETRRAEDSQKTWFRNSLHFPEVSYPFDHALIDGSFTGTGVTNTRVFALPPALGLDVRVINGYTYMSTLPAPDEETQARRAEEFSQRAGYYFQNWDTLYKEWESRVTAAIRAVVDIEVPELSEFEPIEKVLEDRGPTQGNLFLAGYHRLVEAGDQIWTLHSEFLNLGYAAYLQFLTLCKDHFPEIDDQTVSRMVSGIDVLLFRPDDELRNLARLAEELGVSDAIKSATSEEELNTALEPEEAGRTWLAALEEAKDPWFNFSYGSGMYHSHRSWIDDMSLPIRAIGDYIDQLRAGDDLTRPLDRLQAERDEIVDRYRELLDEDDRPVFDEALGLARTVFPYVENHNFYVEHWFLTGFWNKVREFSAKFVEWGFWDDVEDIFFLRRAEVEEAVYDLQMAWGAGGTAQGGYYWPAIIQRRREIYQALDAWTPPPALGPVPGDVSEPLTIMLWGITPETVDRWLKAQDGGSSSTVLEGFAGSPGVTEGRARVVLRPDELDTVQDGEILVAPVTSPSWTPVFGRIRGAVSDIGGIMCHAAIVSREYELPAVVGVGFGTSNIKTGQLIRVDGDAGTVTILEEQK</sequence>
<gene>
    <name evidence="3" type="ORF">P8192_10995</name>
</gene>
<dbReference type="EMBL" id="CP121252">
    <property type="protein sequence ID" value="WFP15917.1"/>
    <property type="molecule type" value="Genomic_DNA"/>
</dbReference>
<dbReference type="RefSeq" id="WP_278157038.1">
    <property type="nucleotide sequence ID" value="NZ_CP121252.1"/>
</dbReference>
<keyword evidence="4" id="KW-1185">Reference proteome</keyword>
<dbReference type="SUPFAM" id="SSF52009">
    <property type="entry name" value="Phosphohistidine domain"/>
    <property type="match status" value="1"/>
</dbReference>
<dbReference type="InterPro" id="IPR036637">
    <property type="entry name" value="Phosphohistidine_dom_sf"/>
</dbReference>
<feature type="compositionally biased region" description="Polar residues" evidence="1">
    <location>
        <begin position="1"/>
        <end position="11"/>
    </location>
</feature>
<accession>A0ABY8H5I7</accession>
<organism evidence="3 4">
    <name type="scientific">Citricoccus muralis</name>
    <dbReference type="NCBI Taxonomy" id="169134"/>
    <lineage>
        <taxon>Bacteria</taxon>
        <taxon>Bacillati</taxon>
        <taxon>Actinomycetota</taxon>
        <taxon>Actinomycetes</taxon>
        <taxon>Micrococcales</taxon>
        <taxon>Micrococcaceae</taxon>
        <taxon>Citricoccus</taxon>
    </lineage>
</organism>
<dbReference type="NCBIfam" id="NF006153">
    <property type="entry name" value="PRK08296.1-5"/>
    <property type="match status" value="1"/>
</dbReference>
<evidence type="ECO:0000256" key="1">
    <source>
        <dbReference type="SAM" id="MobiDB-lite"/>
    </source>
</evidence>
<evidence type="ECO:0000313" key="4">
    <source>
        <dbReference type="Proteomes" id="UP001219037"/>
    </source>
</evidence>
<dbReference type="Proteomes" id="UP001219037">
    <property type="component" value="Chromosome"/>
</dbReference>
<dbReference type="PANTHER" id="PTHR43615:SF1">
    <property type="entry name" value="PPDK_N DOMAIN-CONTAINING PROTEIN"/>
    <property type="match status" value="1"/>
</dbReference>
<name>A0ABY8H5I7_9MICC</name>
<evidence type="ECO:0000313" key="3">
    <source>
        <dbReference type="EMBL" id="WFP15917.1"/>
    </source>
</evidence>
<protein>
    <submittedName>
        <fullName evidence="3">PEP-utilizing enzyme</fullName>
    </submittedName>
</protein>
<dbReference type="InterPro" id="IPR051549">
    <property type="entry name" value="PEP_Utilizing_Enz"/>
</dbReference>
<dbReference type="Pfam" id="PF00391">
    <property type="entry name" value="PEP-utilizers"/>
    <property type="match status" value="1"/>
</dbReference>
<dbReference type="Gene3D" id="3.50.30.10">
    <property type="entry name" value="Phosphohistidine domain"/>
    <property type="match status" value="1"/>
</dbReference>
<dbReference type="NCBIfam" id="NF006150">
    <property type="entry name" value="PRK08296.1-2"/>
    <property type="match status" value="1"/>
</dbReference>
<dbReference type="InterPro" id="IPR008279">
    <property type="entry name" value="PEP-util_enz_mobile_dom"/>
</dbReference>
<feature type="domain" description="PEP-utilising enzyme mobile" evidence="2">
    <location>
        <begin position="542"/>
        <end position="612"/>
    </location>
</feature>
<reference evidence="3 4" key="1">
    <citation type="submission" date="2023-04" db="EMBL/GenBank/DDBJ databases">
        <title>Funneling lignin-derived compounds into biodiesel using alkali-halophilic Citricoccus sp. P2.</title>
        <authorList>
            <person name="Luo C.-B."/>
        </authorList>
    </citation>
    <scope>NUCLEOTIDE SEQUENCE [LARGE SCALE GENOMIC DNA]</scope>
    <source>
        <strain evidence="3 4">P2</strain>
    </source>
</reference>
<evidence type="ECO:0000259" key="2">
    <source>
        <dbReference type="Pfam" id="PF00391"/>
    </source>
</evidence>
<proteinExistence type="predicted"/>
<feature type="region of interest" description="Disordered" evidence="1">
    <location>
        <begin position="1"/>
        <end position="23"/>
    </location>
</feature>
<dbReference type="NCBIfam" id="NF006151">
    <property type="entry name" value="PRK08296.1-3"/>
    <property type="match status" value="1"/>
</dbReference>